<evidence type="ECO:0000313" key="12">
    <source>
        <dbReference type="Proteomes" id="UP000242999"/>
    </source>
</evidence>
<evidence type="ECO:0000256" key="8">
    <source>
        <dbReference type="SAM" id="MobiDB-lite"/>
    </source>
</evidence>
<gene>
    <name evidence="11" type="ORF">SAMN05421831_10235</name>
</gene>
<evidence type="ECO:0000256" key="5">
    <source>
        <dbReference type="ARBA" id="ARBA00022989"/>
    </source>
</evidence>
<dbReference type="InterPro" id="IPR051599">
    <property type="entry name" value="Cell_Envelope_Assoc"/>
</dbReference>
<dbReference type="AlphaFoldDB" id="A0A1H6QXE5"/>
<evidence type="ECO:0000256" key="1">
    <source>
        <dbReference type="ARBA" id="ARBA00004377"/>
    </source>
</evidence>
<proteinExistence type="predicted"/>
<dbReference type="InterPro" id="IPR003848">
    <property type="entry name" value="DUF218"/>
</dbReference>
<feature type="region of interest" description="Disordered" evidence="8">
    <location>
        <begin position="230"/>
        <end position="252"/>
    </location>
</feature>
<dbReference type="EMBL" id="FNYH01000002">
    <property type="protein sequence ID" value="SEI44867.1"/>
    <property type="molecule type" value="Genomic_DNA"/>
</dbReference>
<keyword evidence="12" id="KW-1185">Reference proteome</keyword>
<keyword evidence="5 9" id="KW-1133">Transmembrane helix</keyword>
<dbReference type="GO" id="GO:0005886">
    <property type="term" value="C:plasma membrane"/>
    <property type="evidence" value="ECO:0007669"/>
    <property type="project" value="UniProtKB-SubCell"/>
</dbReference>
<evidence type="ECO:0000256" key="3">
    <source>
        <dbReference type="ARBA" id="ARBA00022519"/>
    </source>
</evidence>
<name>A0A1H6QXE5_9GAMM</name>
<keyword evidence="2" id="KW-1003">Cell membrane</keyword>
<keyword evidence="3" id="KW-0997">Cell inner membrane</keyword>
<evidence type="ECO:0000259" key="10">
    <source>
        <dbReference type="Pfam" id="PF02698"/>
    </source>
</evidence>
<keyword evidence="6 9" id="KW-0472">Membrane</keyword>
<protein>
    <submittedName>
        <fullName evidence="11">SanA protein</fullName>
    </submittedName>
</protein>
<dbReference type="CDD" id="cd06259">
    <property type="entry name" value="YdcF-like"/>
    <property type="match status" value="1"/>
</dbReference>
<evidence type="ECO:0000256" key="9">
    <source>
        <dbReference type="SAM" id="Phobius"/>
    </source>
</evidence>
<organism evidence="11 12">
    <name type="scientific">Allopseudospirillum japonicum</name>
    <dbReference type="NCBI Taxonomy" id="64971"/>
    <lineage>
        <taxon>Bacteria</taxon>
        <taxon>Pseudomonadati</taxon>
        <taxon>Pseudomonadota</taxon>
        <taxon>Gammaproteobacteria</taxon>
        <taxon>Oceanospirillales</taxon>
        <taxon>Oceanospirillaceae</taxon>
        <taxon>Allopseudospirillum</taxon>
    </lineage>
</organism>
<reference evidence="12" key="1">
    <citation type="submission" date="2016-10" db="EMBL/GenBank/DDBJ databases">
        <authorList>
            <person name="Varghese N."/>
            <person name="Submissions S."/>
        </authorList>
    </citation>
    <scope>NUCLEOTIDE SEQUENCE [LARGE SCALE GENOMIC DNA]</scope>
    <source>
        <strain evidence="12">DSM 7165</strain>
    </source>
</reference>
<evidence type="ECO:0000256" key="2">
    <source>
        <dbReference type="ARBA" id="ARBA00022475"/>
    </source>
</evidence>
<keyword evidence="4 9" id="KW-0812">Transmembrane</keyword>
<evidence type="ECO:0000256" key="7">
    <source>
        <dbReference type="ARBA" id="ARBA00037355"/>
    </source>
</evidence>
<accession>A0A1H6QXE5</accession>
<comment type="subcellular location">
    <subcellularLocation>
        <location evidence="1">Cell inner membrane</location>
        <topology evidence="1">Single-pass membrane protein</topology>
    </subcellularLocation>
</comment>
<comment type="function">
    <text evidence="7">Participates in the barrier function of the cell envelope.</text>
</comment>
<sequence length="252" mass="28697">MKPIAQLCFLKAWALFKLIIPWGLVLSLLALLGVVCLNVWLIVVTQTDWQTDPKQCQASAVGVIFGTSKFLRGGSDNLHYKYRLQLAATLWHQGRIKHLLVSGDNHTRYYNEPITMWKDLQTLGIPRHAMTLDYAGFSTFDTLARAREVFQLERMLLVTQAYHLPRALFIARQLGLDAQGCAAQDPPRAQWWPVMLREIAARTAMFGDLYLWSRQPYFLGEPVPITISEDESSLEIKSSENIPPESRQKNSP</sequence>
<evidence type="ECO:0000256" key="4">
    <source>
        <dbReference type="ARBA" id="ARBA00022692"/>
    </source>
</evidence>
<feature type="domain" description="DUF218" evidence="10">
    <location>
        <begin position="75"/>
        <end position="198"/>
    </location>
</feature>
<dbReference type="Proteomes" id="UP000242999">
    <property type="component" value="Unassembled WGS sequence"/>
</dbReference>
<dbReference type="PANTHER" id="PTHR30336">
    <property type="entry name" value="INNER MEMBRANE PROTEIN, PROBABLE PERMEASE"/>
    <property type="match status" value="1"/>
</dbReference>
<dbReference type="PANTHER" id="PTHR30336:SF0">
    <property type="entry name" value="PROTEIN SANA"/>
    <property type="match status" value="1"/>
</dbReference>
<evidence type="ECO:0000313" key="11">
    <source>
        <dbReference type="EMBL" id="SEI44867.1"/>
    </source>
</evidence>
<evidence type="ECO:0000256" key="6">
    <source>
        <dbReference type="ARBA" id="ARBA00023136"/>
    </source>
</evidence>
<feature type="transmembrane region" description="Helical" evidence="9">
    <location>
        <begin position="19"/>
        <end position="44"/>
    </location>
</feature>
<dbReference type="Pfam" id="PF02698">
    <property type="entry name" value="DUF218"/>
    <property type="match status" value="1"/>
</dbReference>